<feature type="coiled-coil region" evidence="1">
    <location>
        <begin position="508"/>
        <end position="535"/>
    </location>
</feature>
<reference evidence="3 4" key="1">
    <citation type="journal article" date="2018" name="Sci. Rep.">
        <title>Comparative genomics provides insights into the lifestyle and reveals functional heterogeneity of dark septate endophytic fungi.</title>
        <authorList>
            <person name="Knapp D.G."/>
            <person name="Nemeth J.B."/>
            <person name="Barry K."/>
            <person name="Hainaut M."/>
            <person name="Henrissat B."/>
            <person name="Johnson J."/>
            <person name="Kuo A."/>
            <person name="Lim J.H.P."/>
            <person name="Lipzen A."/>
            <person name="Nolan M."/>
            <person name="Ohm R.A."/>
            <person name="Tamas L."/>
            <person name="Grigoriev I.V."/>
            <person name="Spatafora J.W."/>
            <person name="Nagy L.G."/>
            <person name="Kovacs G.M."/>
        </authorList>
    </citation>
    <scope>NUCLEOTIDE SEQUENCE [LARGE SCALE GENOMIC DNA]</scope>
    <source>
        <strain evidence="3 4">DSE2036</strain>
    </source>
</reference>
<evidence type="ECO:0000313" key="3">
    <source>
        <dbReference type="EMBL" id="PVH95393.1"/>
    </source>
</evidence>
<feature type="compositionally biased region" description="Polar residues" evidence="2">
    <location>
        <begin position="56"/>
        <end position="74"/>
    </location>
</feature>
<keyword evidence="1" id="KW-0175">Coiled coil</keyword>
<accession>A0A2V1DCT4</accession>
<dbReference type="Proteomes" id="UP000244855">
    <property type="component" value="Unassembled WGS sequence"/>
</dbReference>
<sequence>MPNANQTMPWSKPQPQANQNPNSYSGQKRKANAAPTTGPMLPPTTHKGKSSLHPPQRQTESIMTDGSMDNLSQDSESDEESVKGRTVVENEIENPNASGETPKPSVQLPISDTDIQRAKLLAYPPVPPNPVHLYKERFLEFGYTALVDLVRAKSDEMGHPFFSGENQFDENLSHAHAWRFHGAELLESIPRCLLVALLDDTLSNSERADDVHRYFESSHPWYKRQSEEFAPLIYCRMFVDASGNSPSAGQLRDIILCMRQYVSGDPSFDEQNAEIDNLSRSNTSQEEIRRGLHHHLNEKKQRVLEVHTFCHALETYLDEKYPTSQNQDSPIAAKLKYIGFSAGPPEGQRAHDRGDTNFLAALFNDIGRYLFQEPSKEGHSSIKVPTFSFSQYIVAYLVDEVECHLGEEIFARACNAYYTSGLGFNIAPAGLNVAGADLGDSKHSKALELWNQCQEFRDRQTFYGEQMCQENFKNFPVYLRWMKTDGRVDGKPRNNFNNCIDKIIKEKVNDYHDEIEDMERRMKEYKELHEREVEELIAAKRG</sequence>
<feature type="compositionally biased region" description="Polar residues" evidence="2">
    <location>
        <begin position="1"/>
        <end position="26"/>
    </location>
</feature>
<organism evidence="3 4">
    <name type="scientific">Periconia macrospinosa</name>
    <dbReference type="NCBI Taxonomy" id="97972"/>
    <lineage>
        <taxon>Eukaryota</taxon>
        <taxon>Fungi</taxon>
        <taxon>Dikarya</taxon>
        <taxon>Ascomycota</taxon>
        <taxon>Pezizomycotina</taxon>
        <taxon>Dothideomycetes</taxon>
        <taxon>Pleosporomycetidae</taxon>
        <taxon>Pleosporales</taxon>
        <taxon>Massarineae</taxon>
        <taxon>Periconiaceae</taxon>
        <taxon>Periconia</taxon>
    </lineage>
</organism>
<keyword evidence="4" id="KW-1185">Reference proteome</keyword>
<protein>
    <submittedName>
        <fullName evidence="3">Uncharacterized protein</fullName>
    </submittedName>
</protein>
<evidence type="ECO:0000256" key="1">
    <source>
        <dbReference type="SAM" id="Coils"/>
    </source>
</evidence>
<evidence type="ECO:0000256" key="2">
    <source>
        <dbReference type="SAM" id="MobiDB-lite"/>
    </source>
</evidence>
<feature type="region of interest" description="Disordered" evidence="2">
    <location>
        <begin position="1"/>
        <end position="85"/>
    </location>
</feature>
<proteinExistence type="predicted"/>
<evidence type="ECO:0000313" key="4">
    <source>
        <dbReference type="Proteomes" id="UP000244855"/>
    </source>
</evidence>
<dbReference type="AlphaFoldDB" id="A0A2V1DCT4"/>
<name>A0A2V1DCT4_9PLEO</name>
<dbReference type="OrthoDB" id="3798482at2759"/>
<dbReference type="EMBL" id="KZ805498">
    <property type="protein sequence ID" value="PVH95393.1"/>
    <property type="molecule type" value="Genomic_DNA"/>
</dbReference>
<gene>
    <name evidence="3" type="ORF">DM02DRAFT_660195</name>
</gene>